<proteinExistence type="inferred from homology"/>
<keyword evidence="10 24" id="KW-0349">Heme</keyword>
<comment type="similarity">
    <text evidence="5 24">Belongs to the heme-copper respiratory oxidase family.</text>
</comment>
<dbReference type="Gene3D" id="1.20.210.10">
    <property type="entry name" value="Cytochrome c oxidase-like, subunit I domain"/>
    <property type="match status" value="1"/>
</dbReference>
<dbReference type="PRINTS" id="PR01165">
    <property type="entry name" value="CYCOXIDASEI"/>
</dbReference>
<dbReference type="EMBL" id="GU097656">
    <property type="protein sequence ID" value="ACY09449.1"/>
    <property type="molecule type" value="Genomic_DNA"/>
</dbReference>
<dbReference type="PANTHER" id="PTHR10422:SF18">
    <property type="entry name" value="CYTOCHROME C OXIDASE SUBUNIT 1"/>
    <property type="match status" value="1"/>
</dbReference>
<dbReference type="InterPro" id="IPR033944">
    <property type="entry name" value="Cyt_c_oxase_su1_dom"/>
</dbReference>
<gene>
    <name evidence="27" type="primary">COX1</name>
</gene>
<evidence type="ECO:0000256" key="14">
    <source>
        <dbReference type="ARBA" id="ARBA00022792"/>
    </source>
</evidence>
<keyword evidence="20 24" id="KW-0186">Copper</keyword>
<feature type="transmembrane region" description="Helical" evidence="25">
    <location>
        <begin position="55"/>
        <end position="80"/>
    </location>
</feature>
<dbReference type="UniPathway" id="UPA00705"/>
<evidence type="ECO:0000256" key="16">
    <source>
        <dbReference type="ARBA" id="ARBA00022967"/>
    </source>
</evidence>
<feature type="transmembrane region" description="Helical" evidence="25">
    <location>
        <begin position="241"/>
        <end position="257"/>
    </location>
</feature>
<sequence length="513" mass="57993">MLKWYFSTNHKDIGMLYFLSGMWSGMVGLSMSLIIRMELGQTGILIGNDQIYNSFVTAHAFIMIFFMVMPIMIGGFGNWLIPLMLGSVDMAFPRMNNMSFWLLIPSIMMLLMSGFMNVGMGTGWTAYPPLSLSIGHMGISVDMAIFSLHLAGISSIMGAINFIVTILNMRNYNVTMDKISLLAWSILITAILLLLSLPVLAGAITMLLTDRNLNTSFFDPAGGGDPILYQHLFWFFGHPEVYILILPGFGIISHIVFTESGKKSTFGTLGMIYAMVTIGFLGFIVWAHHMFTIGMDVDTRAYFTSVTMIIAVPTGIKVFSWLGTLSGVKLKFNLNNLWSMGFIFLFTLGGLTGVVLSNSSIDLILHDTYYVVAHFHYVLSMGAVFAIMAGFIYWFPLIFSLKMNLKFLQIQFLMMFLGVNLTFFPQHFLGLSGMPRRYSDYSDYYLCWNVLSSLGSILTLISMLFFMFIIWEGMLMNKLILFNKFVNSSLEWLQFYPPLVHSYNQNLVVYLKY</sequence>
<dbReference type="GO" id="GO:0005743">
    <property type="term" value="C:mitochondrial inner membrane"/>
    <property type="evidence" value="ECO:0007669"/>
    <property type="project" value="UniProtKB-SubCell"/>
</dbReference>
<protein>
    <recommendedName>
        <fullName evidence="8 24">Cytochrome c oxidase subunit 1</fullName>
        <ecNumber evidence="7 24">7.1.1.9</ecNumber>
    </recommendedName>
</protein>
<dbReference type="GO" id="GO:0045277">
    <property type="term" value="C:respiratory chain complex IV"/>
    <property type="evidence" value="ECO:0007669"/>
    <property type="project" value="InterPro"/>
</dbReference>
<evidence type="ECO:0000256" key="15">
    <source>
        <dbReference type="ARBA" id="ARBA00022842"/>
    </source>
</evidence>
<keyword evidence="17 24" id="KW-0249">Electron transport</keyword>
<dbReference type="GO" id="GO:0006123">
    <property type="term" value="P:mitochondrial electron transport, cytochrome c to oxygen"/>
    <property type="evidence" value="ECO:0007669"/>
    <property type="project" value="TreeGrafter"/>
</dbReference>
<comment type="subcellular location">
    <subcellularLocation>
        <location evidence="3 24">Mitochondrion inner membrane</location>
        <topology evidence="3 24">Multi-pass membrane protein</topology>
    </subcellularLocation>
</comment>
<dbReference type="GO" id="GO:0004129">
    <property type="term" value="F:cytochrome-c oxidase activity"/>
    <property type="evidence" value="ECO:0007669"/>
    <property type="project" value="UniProtKB-EC"/>
</dbReference>
<evidence type="ECO:0000256" key="7">
    <source>
        <dbReference type="ARBA" id="ARBA00012949"/>
    </source>
</evidence>
<evidence type="ECO:0000259" key="26">
    <source>
        <dbReference type="PROSITE" id="PS50855"/>
    </source>
</evidence>
<dbReference type="GO" id="GO:0015990">
    <property type="term" value="P:electron transport coupled proton transport"/>
    <property type="evidence" value="ECO:0007669"/>
    <property type="project" value="TreeGrafter"/>
</dbReference>
<name>D8WHC6_9HYME</name>
<feature type="transmembrane region" description="Helical" evidence="25">
    <location>
        <begin position="269"/>
        <end position="289"/>
    </location>
</feature>
<evidence type="ECO:0000256" key="2">
    <source>
        <dbReference type="ARBA" id="ARBA00001971"/>
    </source>
</evidence>
<feature type="transmembrane region" description="Helical" evidence="25">
    <location>
        <begin position="100"/>
        <end position="124"/>
    </location>
</feature>
<feature type="transmembrane region" description="Helical" evidence="25">
    <location>
        <begin position="407"/>
        <end position="428"/>
    </location>
</feature>
<keyword evidence="13 24" id="KW-0479">Metal-binding</keyword>
<evidence type="ECO:0000256" key="17">
    <source>
        <dbReference type="ARBA" id="ARBA00022982"/>
    </source>
</evidence>
<dbReference type="EC" id="7.1.1.9" evidence="7 24"/>
<feature type="transmembrane region" description="Helical" evidence="25">
    <location>
        <begin position="144"/>
        <end position="169"/>
    </location>
</feature>
<comment type="subunit">
    <text evidence="6">Component of the cytochrome c oxidase (complex IV, CIV), a multisubunit enzyme composed of a catalytic core of 3 subunits and several supernumerary subunits. The complex exists as a monomer or a dimer and forms supercomplexes (SCs) in the inner mitochondrial membrane with ubiquinol-cytochrome c oxidoreductase (cytochrome b-c1 complex, complex III, CIII).</text>
</comment>
<evidence type="ECO:0000256" key="8">
    <source>
        <dbReference type="ARBA" id="ARBA00015947"/>
    </source>
</evidence>
<feature type="transmembrane region" description="Helical" evidence="25">
    <location>
        <begin position="337"/>
        <end position="356"/>
    </location>
</feature>
<dbReference type="InterPro" id="IPR000883">
    <property type="entry name" value="Cyt_C_Oxase_1"/>
</dbReference>
<comment type="catalytic activity">
    <reaction evidence="23">
        <text>4 Fe(II)-[cytochrome c] + O2 + 8 H(+)(in) = 4 Fe(III)-[cytochrome c] + 2 H2O + 4 H(+)(out)</text>
        <dbReference type="Rhea" id="RHEA:11436"/>
        <dbReference type="Rhea" id="RHEA-COMP:10350"/>
        <dbReference type="Rhea" id="RHEA-COMP:14399"/>
        <dbReference type="ChEBI" id="CHEBI:15377"/>
        <dbReference type="ChEBI" id="CHEBI:15378"/>
        <dbReference type="ChEBI" id="CHEBI:15379"/>
        <dbReference type="ChEBI" id="CHEBI:29033"/>
        <dbReference type="ChEBI" id="CHEBI:29034"/>
        <dbReference type="EC" id="7.1.1.9"/>
    </reaction>
    <physiologicalReaction direction="left-to-right" evidence="23">
        <dbReference type="Rhea" id="RHEA:11437"/>
    </physiologicalReaction>
</comment>
<evidence type="ECO:0000313" key="27">
    <source>
        <dbReference type="EMBL" id="ACY09449.1"/>
    </source>
</evidence>
<keyword evidence="12 24" id="KW-0812">Transmembrane</keyword>
<dbReference type="PANTHER" id="PTHR10422">
    <property type="entry name" value="CYTOCHROME C OXIDASE SUBUNIT 1"/>
    <property type="match status" value="1"/>
</dbReference>
<dbReference type="GO" id="GO:0020037">
    <property type="term" value="F:heme binding"/>
    <property type="evidence" value="ECO:0007669"/>
    <property type="project" value="InterPro"/>
</dbReference>
<geneLocation type="mitochondrion" evidence="27"/>
<evidence type="ECO:0000256" key="23">
    <source>
        <dbReference type="ARBA" id="ARBA00049512"/>
    </source>
</evidence>
<dbReference type="InterPro" id="IPR036927">
    <property type="entry name" value="Cyt_c_oxase-like_su1_sf"/>
</dbReference>
<evidence type="ECO:0000256" key="20">
    <source>
        <dbReference type="ARBA" id="ARBA00023008"/>
    </source>
</evidence>
<evidence type="ECO:0000256" key="18">
    <source>
        <dbReference type="ARBA" id="ARBA00022989"/>
    </source>
</evidence>
<feature type="transmembrane region" description="Helical" evidence="25">
    <location>
        <begin position="181"/>
        <end position="208"/>
    </location>
</feature>
<organism evidence="27">
    <name type="scientific">Macrocentrus camphoraphilus</name>
    <dbReference type="NCBI Taxonomy" id="684659"/>
    <lineage>
        <taxon>Eukaryota</taxon>
        <taxon>Metazoa</taxon>
        <taxon>Ecdysozoa</taxon>
        <taxon>Arthropoda</taxon>
        <taxon>Hexapoda</taxon>
        <taxon>Insecta</taxon>
        <taxon>Pterygota</taxon>
        <taxon>Neoptera</taxon>
        <taxon>Endopterygota</taxon>
        <taxon>Hymenoptera</taxon>
        <taxon>Apocrita</taxon>
        <taxon>Ichneumonoidea</taxon>
        <taxon>Braconidae</taxon>
        <taxon>Macrocentrinae</taxon>
        <taxon>Macrocentrus</taxon>
    </lineage>
</organism>
<evidence type="ECO:0000256" key="12">
    <source>
        <dbReference type="ARBA" id="ARBA00022692"/>
    </source>
</evidence>
<evidence type="ECO:0000256" key="9">
    <source>
        <dbReference type="ARBA" id="ARBA00022448"/>
    </source>
</evidence>
<keyword evidence="14 24" id="KW-0999">Mitochondrion inner membrane</keyword>
<comment type="cofactor">
    <cofactor evidence="1">
        <name>Cu cation</name>
        <dbReference type="ChEBI" id="CHEBI:23378"/>
    </cofactor>
</comment>
<dbReference type="AlphaFoldDB" id="D8WHC6"/>
<keyword evidence="22 24" id="KW-0472">Membrane</keyword>
<keyword evidence="18 25" id="KW-1133">Transmembrane helix</keyword>
<accession>D8WHC6</accession>
<keyword evidence="11 24" id="KW-0679">Respiratory chain</keyword>
<dbReference type="CDD" id="cd01663">
    <property type="entry name" value="Cyt_c_Oxidase_I"/>
    <property type="match status" value="1"/>
</dbReference>
<keyword evidence="9 24" id="KW-0813">Transport</keyword>
<feature type="transmembrane region" description="Helical" evidence="25">
    <location>
        <begin position="376"/>
        <end position="395"/>
    </location>
</feature>
<dbReference type="FunFam" id="1.20.210.10:FF:000001">
    <property type="entry name" value="Cytochrome c oxidase subunit 1"/>
    <property type="match status" value="1"/>
</dbReference>
<evidence type="ECO:0000256" key="13">
    <source>
        <dbReference type="ARBA" id="ARBA00022723"/>
    </source>
</evidence>
<reference evidence="27" key="1">
    <citation type="journal article" date="2010" name="BMC Genomics">
        <title>Comparative mitogenomics of Braconidae (Insecta: Hymenoptera) and the phylogenetic utility of mitochondrial genomes with special reference to Holometabolous insects.</title>
        <authorList>
            <person name="Wei S.J."/>
            <person name="Shi M."/>
            <person name="Sharkey M.J."/>
            <person name="van Achterberg C."/>
            <person name="Chen X.X."/>
        </authorList>
    </citation>
    <scope>NUCLEOTIDE SEQUENCE</scope>
</reference>
<comment type="function">
    <text evidence="24">Component of the cytochrome c oxidase, the last enzyme in the mitochondrial electron transport chain which drives oxidative phosphorylation. The respiratory chain contains 3 multisubunit complexes succinate dehydrogenase (complex II, CII), ubiquinol-cytochrome c oxidoreductase (cytochrome b-c1 complex, complex III, CIII) and cytochrome c oxidase (complex IV, CIV), that cooperate to transfer electrons derived from NADH and succinate to molecular oxygen, creating an electrochemical gradient over the inner membrane that drives transmembrane transport and the ATP synthase. Cytochrome c oxidase is the component of the respiratory chain that catalyzes the reduction of oxygen to water. Electrons originating from reduced cytochrome c in the intermembrane space (IMS) are transferred via the dinuclear copper A center (CU(A)) of subunit 2 and heme A of subunit 1 to the active site in subunit 1, a binuclear center (BNC) formed by heme A3 and copper B (CU(B)). The BNC reduces molecular oxygen to 2 water molecules using 4 electrons from cytochrome c in the IMS and 4 protons from the mitochondrial matrix.</text>
</comment>
<evidence type="ECO:0000256" key="5">
    <source>
        <dbReference type="ARBA" id="ARBA00009578"/>
    </source>
</evidence>
<evidence type="ECO:0000256" key="22">
    <source>
        <dbReference type="ARBA" id="ARBA00023136"/>
    </source>
</evidence>
<evidence type="ECO:0000256" key="6">
    <source>
        <dbReference type="ARBA" id="ARBA00011164"/>
    </source>
</evidence>
<feature type="transmembrane region" description="Helical" evidence="25">
    <location>
        <begin position="301"/>
        <end position="325"/>
    </location>
</feature>
<comment type="pathway">
    <text evidence="4 24">Energy metabolism; oxidative phosphorylation.</text>
</comment>
<evidence type="ECO:0000256" key="3">
    <source>
        <dbReference type="ARBA" id="ARBA00004448"/>
    </source>
</evidence>
<evidence type="ECO:0000256" key="10">
    <source>
        <dbReference type="ARBA" id="ARBA00022617"/>
    </source>
</evidence>
<evidence type="ECO:0000256" key="19">
    <source>
        <dbReference type="ARBA" id="ARBA00023004"/>
    </source>
</evidence>
<feature type="transmembrane region" description="Helical" evidence="25">
    <location>
        <begin position="448"/>
        <end position="471"/>
    </location>
</feature>
<evidence type="ECO:0000256" key="1">
    <source>
        <dbReference type="ARBA" id="ARBA00001935"/>
    </source>
</evidence>
<dbReference type="Pfam" id="PF00115">
    <property type="entry name" value="COX1"/>
    <property type="match status" value="1"/>
</dbReference>
<keyword evidence="21 24" id="KW-0496">Mitochondrion</keyword>
<evidence type="ECO:0000256" key="11">
    <source>
        <dbReference type="ARBA" id="ARBA00022660"/>
    </source>
</evidence>
<dbReference type="PROSITE" id="PS50855">
    <property type="entry name" value="COX1"/>
    <property type="match status" value="1"/>
</dbReference>
<evidence type="ECO:0000256" key="21">
    <source>
        <dbReference type="ARBA" id="ARBA00023128"/>
    </source>
</evidence>
<keyword evidence="19 24" id="KW-0408">Iron</keyword>
<dbReference type="InterPro" id="IPR023616">
    <property type="entry name" value="Cyt_c_oxase-like_su1_dom"/>
</dbReference>
<keyword evidence="16" id="KW-1278">Translocase</keyword>
<dbReference type="SUPFAM" id="SSF81442">
    <property type="entry name" value="Cytochrome c oxidase subunit I-like"/>
    <property type="match status" value="1"/>
</dbReference>
<feature type="domain" description="Cytochrome oxidase subunit I profile" evidence="26">
    <location>
        <begin position="1"/>
        <end position="512"/>
    </location>
</feature>
<dbReference type="InterPro" id="IPR023615">
    <property type="entry name" value="Cyt_c_Oxase_su1_BS"/>
</dbReference>
<comment type="cofactor">
    <cofactor evidence="2">
        <name>heme</name>
        <dbReference type="ChEBI" id="CHEBI:30413"/>
    </cofactor>
</comment>
<keyword evidence="15" id="KW-0460">Magnesium</keyword>
<evidence type="ECO:0000256" key="25">
    <source>
        <dbReference type="SAM" id="Phobius"/>
    </source>
</evidence>
<dbReference type="PROSITE" id="PS00077">
    <property type="entry name" value="COX1_CUB"/>
    <property type="match status" value="1"/>
</dbReference>
<feature type="transmembrane region" description="Helical" evidence="25">
    <location>
        <begin position="12"/>
        <end position="35"/>
    </location>
</feature>
<evidence type="ECO:0000256" key="4">
    <source>
        <dbReference type="ARBA" id="ARBA00004673"/>
    </source>
</evidence>
<evidence type="ECO:0000256" key="24">
    <source>
        <dbReference type="RuleBase" id="RU000369"/>
    </source>
</evidence>
<dbReference type="GO" id="GO:0046872">
    <property type="term" value="F:metal ion binding"/>
    <property type="evidence" value="ECO:0007669"/>
    <property type="project" value="UniProtKB-KW"/>
</dbReference>